<dbReference type="Pfam" id="PF00440">
    <property type="entry name" value="TetR_N"/>
    <property type="match status" value="1"/>
</dbReference>
<dbReference type="PANTHER" id="PTHR30055">
    <property type="entry name" value="HTH-TYPE TRANSCRIPTIONAL REGULATOR RUTR"/>
    <property type="match status" value="1"/>
</dbReference>
<keyword evidence="7" id="KW-1185">Reference proteome</keyword>
<evidence type="ECO:0000259" key="5">
    <source>
        <dbReference type="PROSITE" id="PS50977"/>
    </source>
</evidence>
<evidence type="ECO:0000313" key="6">
    <source>
        <dbReference type="EMBL" id="TNM31042.1"/>
    </source>
</evidence>
<dbReference type="OrthoDB" id="3172830at2"/>
<dbReference type="SUPFAM" id="SSF46689">
    <property type="entry name" value="Homeodomain-like"/>
    <property type="match status" value="1"/>
</dbReference>
<sequence>MTDTSPRRSATRQRIYRAAIPLFAEQGLTATTVEQIAERAGVAKGTVYYNFAGKTELFEALLRDGVEPLTFALRRSAALAPGGAMAALEGMAGAGIAFVAAQPDLARLLVTEQWRGSRAGHPMLAAARRRVAGVVEEVLEEGVKAGELRADLDVRLISGALVGMVVLGALDWQMFHPERRQDEVRRALATVLRGRLGAVDERDAGGGR</sequence>
<dbReference type="PRINTS" id="PR00455">
    <property type="entry name" value="HTHTETR"/>
</dbReference>
<accession>A0A5C4V4Y5</accession>
<evidence type="ECO:0000256" key="2">
    <source>
        <dbReference type="ARBA" id="ARBA00023125"/>
    </source>
</evidence>
<protein>
    <submittedName>
        <fullName evidence="6">TetR/AcrR family transcriptional regulator</fullName>
    </submittedName>
</protein>
<organism evidence="6 7">
    <name type="scientific">Streptomyces sedi</name>
    <dbReference type="NCBI Taxonomy" id="555059"/>
    <lineage>
        <taxon>Bacteria</taxon>
        <taxon>Bacillati</taxon>
        <taxon>Actinomycetota</taxon>
        <taxon>Actinomycetes</taxon>
        <taxon>Kitasatosporales</taxon>
        <taxon>Streptomycetaceae</taxon>
        <taxon>Streptomyces</taxon>
    </lineage>
</organism>
<dbReference type="PROSITE" id="PS50977">
    <property type="entry name" value="HTH_TETR_2"/>
    <property type="match status" value="1"/>
</dbReference>
<dbReference type="InterPro" id="IPR009057">
    <property type="entry name" value="Homeodomain-like_sf"/>
</dbReference>
<evidence type="ECO:0000256" key="1">
    <source>
        <dbReference type="ARBA" id="ARBA00023015"/>
    </source>
</evidence>
<dbReference type="InterPro" id="IPR050109">
    <property type="entry name" value="HTH-type_TetR-like_transc_reg"/>
</dbReference>
<feature type="DNA-binding region" description="H-T-H motif" evidence="4">
    <location>
        <begin position="32"/>
        <end position="51"/>
    </location>
</feature>
<dbReference type="RefSeq" id="WP_139643325.1">
    <property type="nucleotide sequence ID" value="NZ_BAAAZS010000029.1"/>
</dbReference>
<dbReference type="Proteomes" id="UP000311713">
    <property type="component" value="Unassembled WGS sequence"/>
</dbReference>
<keyword evidence="1" id="KW-0805">Transcription regulation</keyword>
<dbReference type="Gene3D" id="1.10.10.60">
    <property type="entry name" value="Homeodomain-like"/>
    <property type="match status" value="1"/>
</dbReference>
<dbReference type="AlphaFoldDB" id="A0A5C4V4Y5"/>
<keyword evidence="3" id="KW-0804">Transcription</keyword>
<dbReference type="EMBL" id="VDGT01000006">
    <property type="protein sequence ID" value="TNM31042.1"/>
    <property type="molecule type" value="Genomic_DNA"/>
</dbReference>
<dbReference type="GO" id="GO:0000976">
    <property type="term" value="F:transcription cis-regulatory region binding"/>
    <property type="evidence" value="ECO:0007669"/>
    <property type="project" value="TreeGrafter"/>
</dbReference>
<gene>
    <name evidence="6" type="ORF">FH715_10120</name>
</gene>
<evidence type="ECO:0000256" key="4">
    <source>
        <dbReference type="PROSITE-ProRule" id="PRU00335"/>
    </source>
</evidence>
<proteinExistence type="predicted"/>
<dbReference type="PANTHER" id="PTHR30055:SF238">
    <property type="entry name" value="MYCOFACTOCIN BIOSYNTHESIS TRANSCRIPTIONAL REGULATOR MFTR-RELATED"/>
    <property type="match status" value="1"/>
</dbReference>
<evidence type="ECO:0000313" key="7">
    <source>
        <dbReference type="Proteomes" id="UP000311713"/>
    </source>
</evidence>
<dbReference type="InterPro" id="IPR036271">
    <property type="entry name" value="Tet_transcr_reg_TetR-rel_C_sf"/>
</dbReference>
<dbReference type="Pfam" id="PF17932">
    <property type="entry name" value="TetR_C_24"/>
    <property type="match status" value="1"/>
</dbReference>
<dbReference type="GO" id="GO:0003700">
    <property type="term" value="F:DNA-binding transcription factor activity"/>
    <property type="evidence" value="ECO:0007669"/>
    <property type="project" value="TreeGrafter"/>
</dbReference>
<name>A0A5C4V4Y5_9ACTN</name>
<dbReference type="Gene3D" id="1.10.357.10">
    <property type="entry name" value="Tetracycline Repressor, domain 2"/>
    <property type="match status" value="1"/>
</dbReference>
<dbReference type="InterPro" id="IPR041490">
    <property type="entry name" value="KstR2_TetR_C"/>
</dbReference>
<feature type="domain" description="HTH tetR-type" evidence="5">
    <location>
        <begin position="9"/>
        <end position="69"/>
    </location>
</feature>
<dbReference type="SUPFAM" id="SSF48498">
    <property type="entry name" value="Tetracyclin repressor-like, C-terminal domain"/>
    <property type="match status" value="1"/>
</dbReference>
<reference evidence="6 7" key="1">
    <citation type="submission" date="2019-06" db="EMBL/GenBank/DDBJ databases">
        <title>Draft genome of Streptomyces sedi sp. JCM16909.</title>
        <authorList>
            <person name="Klykleung N."/>
            <person name="Tanasupawat S."/>
            <person name="Kudo T."/>
            <person name="Yuki M."/>
            <person name="Ohkuma M."/>
        </authorList>
    </citation>
    <scope>NUCLEOTIDE SEQUENCE [LARGE SCALE GENOMIC DNA]</scope>
    <source>
        <strain evidence="6 7">JCM 16909</strain>
    </source>
</reference>
<dbReference type="InterPro" id="IPR001647">
    <property type="entry name" value="HTH_TetR"/>
</dbReference>
<keyword evidence="2 4" id="KW-0238">DNA-binding</keyword>
<comment type="caution">
    <text evidence="6">The sequence shown here is derived from an EMBL/GenBank/DDBJ whole genome shotgun (WGS) entry which is preliminary data.</text>
</comment>
<evidence type="ECO:0000256" key="3">
    <source>
        <dbReference type="ARBA" id="ARBA00023163"/>
    </source>
</evidence>